<comment type="function">
    <text evidence="12">May play the central regulatory role in sporulation. It may be an element of the effector pathway responsible for the activation of sporulation genes in response to nutritional stress. Spo0A may act in concert with spo0H (a sigma factor) to control the expression of some genes that are critical to the sporulation process.</text>
</comment>
<dbReference type="EMBL" id="DXIE01000055">
    <property type="protein sequence ID" value="HIV63004.1"/>
    <property type="molecule type" value="Genomic_DNA"/>
</dbReference>
<dbReference type="Gene3D" id="3.40.50.2300">
    <property type="match status" value="1"/>
</dbReference>
<dbReference type="EC" id="2.7.13.3" evidence="3"/>
<dbReference type="GO" id="GO:0005886">
    <property type="term" value="C:plasma membrane"/>
    <property type="evidence" value="ECO:0007669"/>
    <property type="project" value="UniProtKB-SubCell"/>
</dbReference>
<evidence type="ECO:0000256" key="1">
    <source>
        <dbReference type="ARBA" id="ARBA00000085"/>
    </source>
</evidence>
<dbReference type="CDD" id="cd18773">
    <property type="entry name" value="PDC1_HK_sensor"/>
    <property type="match status" value="1"/>
</dbReference>
<dbReference type="PANTHER" id="PTHR43047:SF72">
    <property type="entry name" value="OSMOSENSING HISTIDINE PROTEIN KINASE SLN1"/>
    <property type="match status" value="1"/>
</dbReference>
<name>A0A9D1PJ20_9FIRM</name>
<dbReference type="InterPro" id="IPR029151">
    <property type="entry name" value="Sensor-like_sf"/>
</dbReference>
<dbReference type="InterPro" id="IPR036097">
    <property type="entry name" value="HisK_dim/P_sf"/>
</dbReference>
<dbReference type="GO" id="GO:0000155">
    <property type="term" value="F:phosphorelay sensor kinase activity"/>
    <property type="evidence" value="ECO:0007669"/>
    <property type="project" value="InterPro"/>
</dbReference>
<dbReference type="SMART" id="SM00448">
    <property type="entry name" value="REC"/>
    <property type="match status" value="1"/>
</dbReference>
<evidence type="ECO:0000256" key="6">
    <source>
        <dbReference type="ARBA" id="ARBA00022553"/>
    </source>
</evidence>
<dbReference type="PRINTS" id="PR00344">
    <property type="entry name" value="BCTRLSENSOR"/>
</dbReference>
<evidence type="ECO:0000256" key="11">
    <source>
        <dbReference type="ARBA" id="ARBA00023012"/>
    </source>
</evidence>
<evidence type="ECO:0000259" key="16">
    <source>
        <dbReference type="PROSITE" id="PS50110"/>
    </source>
</evidence>
<dbReference type="InterPro" id="IPR036890">
    <property type="entry name" value="HATPase_C_sf"/>
</dbReference>
<dbReference type="InterPro" id="IPR001789">
    <property type="entry name" value="Sig_transdc_resp-reg_receiver"/>
</dbReference>
<dbReference type="SMART" id="SM00387">
    <property type="entry name" value="HATPase_c"/>
    <property type="match status" value="1"/>
</dbReference>
<reference evidence="17" key="1">
    <citation type="journal article" date="2021" name="PeerJ">
        <title>Extensive microbial diversity within the chicken gut microbiome revealed by metagenomics and culture.</title>
        <authorList>
            <person name="Gilroy R."/>
            <person name="Ravi A."/>
            <person name="Getino M."/>
            <person name="Pursley I."/>
            <person name="Horton D.L."/>
            <person name="Alikhan N.F."/>
            <person name="Baker D."/>
            <person name="Gharbi K."/>
            <person name="Hall N."/>
            <person name="Watson M."/>
            <person name="Adriaenssens E.M."/>
            <person name="Foster-Nyarko E."/>
            <person name="Jarju S."/>
            <person name="Secka A."/>
            <person name="Antonio M."/>
            <person name="Oren A."/>
            <person name="Chaudhuri R.R."/>
            <person name="La Ragione R."/>
            <person name="Hildebrand F."/>
            <person name="Pallen M.J."/>
        </authorList>
    </citation>
    <scope>NUCLEOTIDE SEQUENCE</scope>
    <source>
        <strain evidence="17">CHK193-4272</strain>
    </source>
</reference>
<keyword evidence="10 14" id="KW-1133">Transmembrane helix</keyword>
<dbReference type="SMART" id="SM00388">
    <property type="entry name" value="HisKA"/>
    <property type="match status" value="1"/>
</dbReference>
<sequence>SYAWEEENRIEVYSMLLSVCSKYTNDKIDENASDDEISFLLKDYSEKVGVTLENSIIDPYAVINGKIVAANPWDGDSDYDYESTEWYQKAISADGKVIYTNIYKDAITGKNMVTLAVKLNGVNNVLAFDIIIENFTRHGSSVEISNRFCYMLYGADDRMIYSIGYLSEQTKEEQQFADDIVKQIRSGEMISHDATVVDPEGFSHAVYYYEMSNGWLAVITMPVSQILQDGWNDVIVALTMLCVLVIGGIVIFMIKGYLVNQNVKYTIDTLKLLGDSYYEIYRLNYLTGIYKPIKVPDDVKIQYSDNYSELINVIKSSMEEDYISQFENDFSIQNIRELISNGVFEFQREYKRKFNGQYKWISAQIIYKQSIQKNQVVVCFKEIDELKKHQLNQNVLLKNALDAAQNNIKQKTDFFSTISHDMRTPLSAIIGLSRLAHNKKDDREKVDEYVCKIQDAGEQMLSLVNNVLELSRMESTKNSINYTPMDINKCISDSLQLIKDKTPDKTINFISEVVHPYVYGDAIKLAQILNNLVNNAIKYTNPYDVITVSLKETNGDDTFVKYIICVEDTGLGMSDKTQKNIFEVCNAQNHMEKGLGLPIVKMLVHQMNGEIYMESELSKGSKFTVVLPMQITNKLEIEKKQADNKQKLAKLKNKCVILAEDNQLDAEVIIKYLESLGVNVLHVKNGREAVNTYTKNYREVSVILMDLKMPVLDGFSACMEIRELPFDNAKNIPIIAVTAHISDDDITHMSASGLSTYVNKPIDCNQLEQVILDYVTRNQ</sequence>
<feature type="non-terminal residue" evidence="17">
    <location>
        <position position="1"/>
    </location>
</feature>
<comment type="caution">
    <text evidence="17">The sequence shown here is derived from an EMBL/GenBank/DDBJ whole genome shotgun (WGS) entry which is preliminary data.</text>
</comment>
<dbReference type="InterPro" id="IPR004358">
    <property type="entry name" value="Sig_transdc_His_kin-like_C"/>
</dbReference>
<dbReference type="Gene3D" id="1.10.287.130">
    <property type="match status" value="1"/>
</dbReference>
<keyword evidence="5" id="KW-1003">Cell membrane</keyword>
<evidence type="ECO:0000256" key="4">
    <source>
        <dbReference type="ARBA" id="ARBA00018672"/>
    </source>
</evidence>
<dbReference type="PROSITE" id="PS50110">
    <property type="entry name" value="RESPONSE_REGULATORY"/>
    <property type="match status" value="1"/>
</dbReference>
<evidence type="ECO:0000256" key="2">
    <source>
        <dbReference type="ARBA" id="ARBA00004651"/>
    </source>
</evidence>
<feature type="domain" description="Histidine kinase" evidence="15">
    <location>
        <begin position="417"/>
        <end position="631"/>
    </location>
</feature>
<keyword evidence="14" id="KW-0472">Membrane</keyword>
<dbReference type="InterPro" id="IPR005467">
    <property type="entry name" value="His_kinase_dom"/>
</dbReference>
<dbReference type="Gene3D" id="3.30.565.10">
    <property type="entry name" value="Histidine kinase-like ATPase, C-terminal domain"/>
    <property type="match status" value="1"/>
</dbReference>
<dbReference type="CDD" id="cd17546">
    <property type="entry name" value="REC_hyHK_CKI1_RcsC-like"/>
    <property type="match status" value="1"/>
</dbReference>
<dbReference type="SUPFAM" id="SSF47384">
    <property type="entry name" value="Homodimeric domain of signal transducing histidine kinase"/>
    <property type="match status" value="1"/>
</dbReference>
<reference evidence="17" key="2">
    <citation type="submission" date="2021-04" db="EMBL/GenBank/DDBJ databases">
        <authorList>
            <person name="Gilroy R."/>
        </authorList>
    </citation>
    <scope>NUCLEOTIDE SEQUENCE</scope>
    <source>
        <strain evidence="17">CHK193-4272</strain>
    </source>
</reference>
<gene>
    <name evidence="17" type="ORF">H9746_09255</name>
</gene>
<keyword evidence="8 14" id="KW-0812">Transmembrane</keyword>
<evidence type="ECO:0000256" key="8">
    <source>
        <dbReference type="ARBA" id="ARBA00022692"/>
    </source>
</evidence>
<comment type="catalytic activity">
    <reaction evidence="1">
        <text>ATP + protein L-histidine = ADP + protein N-phospho-L-histidine.</text>
        <dbReference type="EC" id="2.7.13.3"/>
    </reaction>
</comment>
<keyword evidence="11" id="KW-0902">Two-component regulatory system</keyword>
<dbReference type="InterPro" id="IPR011006">
    <property type="entry name" value="CheY-like_superfamily"/>
</dbReference>
<dbReference type="CDD" id="cd00082">
    <property type="entry name" value="HisKA"/>
    <property type="match status" value="1"/>
</dbReference>
<evidence type="ECO:0000256" key="10">
    <source>
        <dbReference type="ARBA" id="ARBA00022989"/>
    </source>
</evidence>
<proteinExistence type="predicted"/>
<protein>
    <recommendedName>
        <fullName evidence="4">Stage 0 sporulation protein A homolog</fullName>
        <ecNumber evidence="3">2.7.13.3</ecNumber>
    </recommendedName>
</protein>
<evidence type="ECO:0000256" key="7">
    <source>
        <dbReference type="ARBA" id="ARBA00022679"/>
    </source>
</evidence>
<comment type="subcellular location">
    <subcellularLocation>
        <location evidence="2">Cell membrane</location>
        <topology evidence="2">Multi-pass membrane protein</topology>
    </subcellularLocation>
</comment>
<dbReference type="Pfam" id="PF00072">
    <property type="entry name" value="Response_reg"/>
    <property type="match status" value="1"/>
</dbReference>
<evidence type="ECO:0000256" key="5">
    <source>
        <dbReference type="ARBA" id="ARBA00022475"/>
    </source>
</evidence>
<keyword evidence="9" id="KW-0418">Kinase</keyword>
<keyword evidence="7" id="KW-0808">Transferase</keyword>
<evidence type="ECO:0000259" key="15">
    <source>
        <dbReference type="PROSITE" id="PS50109"/>
    </source>
</evidence>
<dbReference type="SUPFAM" id="SSF103190">
    <property type="entry name" value="Sensory domain-like"/>
    <property type="match status" value="1"/>
</dbReference>
<evidence type="ECO:0000313" key="18">
    <source>
        <dbReference type="Proteomes" id="UP000886808"/>
    </source>
</evidence>
<dbReference type="AlphaFoldDB" id="A0A9D1PJ20"/>
<feature type="domain" description="Response regulatory" evidence="16">
    <location>
        <begin position="655"/>
        <end position="775"/>
    </location>
</feature>
<evidence type="ECO:0000256" key="14">
    <source>
        <dbReference type="SAM" id="Phobius"/>
    </source>
</evidence>
<feature type="transmembrane region" description="Helical" evidence="14">
    <location>
        <begin position="234"/>
        <end position="254"/>
    </location>
</feature>
<dbReference type="Gene3D" id="3.30.450.20">
    <property type="entry name" value="PAS domain"/>
    <property type="match status" value="1"/>
</dbReference>
<dbReference type="Pfam" id="PF00512">
    <property type="entry name" value="HisKA"/>
    <property type="match status" value="1"/>
</dbReference>
<dbReference type="SUPFAM" id="SSF55874">
    <property type="entry name" value="ATPase domain of HSP90 chaperone/DNA topoisomerase II/histidine kinase"/>
    <property type="match status" value="1"/>
</dbReference>
<feature type="modified residue" description="4-aspartylphosphate" evidence="13">
    <location>
        <position position="706"/>
    </location>
</feature>
<evidence type="ECO:0000256" key="12">
    <source>
        <dbReference type="ARBA" id="ARBA00024867"/>
    </source>
</evidence>
<evidence type="ECO:0000256" key="9">
    <source>
        <dbReference type="ARBA" id="ARBA00022777"/>
    </source>
</evidence>
<dbReference type="GO" id="GO:0009927">
    <property type="term" value="F:histidine phosphotransfer kinase activity"/>
    <property type="evidence" value="ECO:0007669"/>
    <property type="project" value="TreeGrafter"/>
</dbReference>
<evidence type="ECO:0000256" key="3">
    <source>
        <dbReference type="ARBA" id="ARBA00012438"/>
    </source>
</evidence>
<dbReference type="Proteomes" id="UP000886808">
    <property type="component" value="Unassembled WGS sequence"/>
</dbReference>
<dbReference type="Pfam" id="PF22673">
    <property type="entry name" value="MCP-like_PDC_1"/>
    <property type="match status" value="1"/>
</dbReference>
<evidence type="ECO:0000313" key="17">
    <source>
        <dbReference type="EMBL" id="HIV63004.1"/>
    </source>
</evidence>
<dbReference type="InterPro" id="IPR003594">
    <property type="entry name" value="HATPase_dom"/>
</dbReference>
<organism evidence="17 18">
    <name type="scientific">Candidatus Butyricicoccus avistercoris</name>
    <dbReference type="NCBI Taxonomy" id="2838518"/>
    <lineage>
        <taxon>Bacteria</taxon>
        <taxon>Bacillati</taxon>
        <taxon>Bacillota</taxon>
        <taxon>Clostridia</taxon>
        <taxon>Eubacteriales</taxon>
        <taxon>Butyricicoccaceae</taxon>
        <taxon>Butyricicoccus</taxon>
    </lineage>
</organism>
<dbReference type="PANTHER" id="PTHR43047">
    <property type="entry name" value="TWO-COMPONENT HISTIDINE PROTEIN KINASE"/>
    <property type="match status" value="1"/>
</dbReference>
<dbReference type="InterPro" id="IPR003661">
    <property type="entry name" value="HisK_dim/P_dom"/>
</dbReference>
<evidence type="ECO:0000256" key="13">
    <source>
        <dbReference type="PROSITE-ProRule" id="PRU00169"/>
    </source>
</evidence>
<dbReference type="SUPFAM" id="SSF52172">
    <property type="entry name" value="CheY-like"/>
    <property type="match status" value="1"/>
</dbReference>
<dbReference type="Pfam" id="PF02518">
    <property type="entry name" value="HATPase_c"/>
    <property type="match status" value="1"/>
</dbReference>
<dbReference type="PROSITE" id="PS50109">
    <property type="entry name" value="HIS_KIN"/>
    <property type="match status" value="1"/>
</dbReference>
<keyword evidence="6 13" id="KW-0597">Phosphoprotein</keyword>
<accession>A0A9D1PJ20</accession>